<accession>A0ABD3P2T8</accession>
<evidence type="ECO:0000256" key="1">
    <source>
        <dbReference type="PROSITE-ProRule" id="PRU00502"/>
    </source>
</evidence>
<feature type="compositionally biased region" description="Basic residues" evidence="3">
    <location>
        <begin position="773"/>
        <end position="788"/>
    </location>
</feature>
<dbReference type="AlphaFoldDB" id="A0ABD3P2T8"/>
<feature type="coiled-coil region" evidence="2">
    <location>
        <begin position="659"/>
        <end position="753"/>
    </location>
</feature>
<dbReference type="GO" id="GO:0008270">
    <property type="term" value="F:zinc ion binding"/>
    <property type="evidence" value="ECO:0007669"/>
    <property type="project" value="UniProtKB-KW"/>
</dbReference>
<dbReference type="EMBL" id="JALLAZ020001035">
    <property type="protein sequence ID" value="KAL3782102.1"/>
    <property type="molecule type" value="Genomic_DNA"/>
</dbReference>
<organism evidence="5 6">
    <name type="scientific">Stephanodiscus triporus</name>
    <dbReference type="NCBI Taxonomy" id="2934178"/>
    <lineage>
        <taxon>Eukaryota</taxon>
        <taxon>Sar</taxon>
        <taxon>Stramenopiles</taxon>
        <taxon>Ochrophyta</taxon>
        <taxon>Bacillariophyta</taxon>
        <taxon>Coscinodiscophyceae</taxon>
        <taxon>Thalassiosirophycidae</taxon>
        <taxon>Stephanodiscales</taxon>
        <taxon>Stephanodiscaceae</taxon>
        <taxon>Stephanodiscus</taxon>
    </lineage>
</organism>
<feature type="compositionally biased region" description="Polar residues" evidence="3">
    <location>
        <begin position="200"/>
        <end position="211"/>
    </location>
</feature>
<dbReference type="Gene3D" id="3.30.40.10">
    <property type="entry name" value="Zinc/RING finger domain, C3HC4 (zinc finger)"/>
    <property type="match status" value="1"/>
</dbReference>
<dbReference type="Proteomes" id="UP001530315">
    <property type="component" value="Unassembled WGS sequence"/>
</dbReference>
<keyword evidence="1" id="KW-0863">Zinc-finger</keyword>
<dbReference type="PANTHER" id="PTHR24007">
    <property type="entry name" value="BRCA1-ASSOCIATED PROTEIN"/>
    <property type="match status" value="1"/>
</dbReference>
<evidence type="ECO:0000259" key="4">
    <source>
        <dbReference type="PROSITE" id="PS50271"/>
    </source>
</evidence>
<keyword evidence="1" id="KW-0479">Metal-binding</keyword>
<feature type="region of interest" description="Disordered" evidence="3">
    <location>
        <begin position="52"/>
        <end position="80"/>
    </location>
</feature>
<keyword evidence="2" id="KW-0175">Coiled coil</keyword>
<gene>
    <name evidence="5" type="ORF">ACHAW5_007267</name>
</gene>
<protein>
    <recommendedName>
        <fullName evidence="4">UBP-type domain-containing protein</fullName>
    </recommendedName>
</protein>
<feature type="region of interest" description="Disordered" evidence="3">
    <location>
        <begin position="181"/>
        <end position="211"/>
    </location>
</feature>
<dbReference type="SUPFAM" id="SSF57850">
    <property type="entry name" value="RING/U-box"/>
    <property type="match status" value="1"/>
</dbReference>
<dbReference type="PANTHER" id="PTHR24007:SF7">
    <property type="entry name" value="BRCA1-ASSOCIATED PROTEIN"/>
    <property type="match status" value="1"/>
</dbReference>
<evidence type="ECO:0000313" key="6">
    <source>
        <dbReference type="Proteomes" id="UP001530315"/>
    </source>
</evidence>
<comment type="caution">
    <text evidence="5">The sequence shown here is derived from an EMBL/GenBank/DDBJ whole genome shotgun (WGS) entry which is preliminary data.</text>
</comment>
<reference evidence="5 6" key="1">
    <citation type="submission" date="2024-10" db="EMBL/GenBank/DDBJ databases">
        <title>Updated reference genomes for cyclostephanoid diatoms.</title>
        <authorList>
            <person name="Roberts W.R."/>
            <person name="Alverson A.J."/>
        </authorList>
    </citation>
    <scope>NUCLEOTIDE SEQUENCE [LARGE SCALE GENOMIC DNA]</scope>
    <source>
        <strain evidence="5 6">AJA276-08</strain>
    </source>
</reference>
<feature type="compositionally biased region" description="Basic and acidic residues" evidence="3">
    <location>
        <begin position="181"/>
        <end position="199"/>
    </location>
</feature>
<feature type="domain" description="UBP-type" evidence="4">
    <location>
        <begin position="442"/>
        <end position="536"/>
    </location>
</feature>
<feature type="compositionally biased region" description="Gly residues" evidence="3">
    <location>
        <begin position="761"/>
        <end position="770"/>
    </location>
</feature>
<proteinExistence type="predicted"/>
<feature type="region of interest" description="Disordered" evidence="3">
    <location>
        <begin position="755"/>
        <end position="788"/>
    </location>
</feature>
<keyword evidence="6" id="KW-1185">Reference proteome</keyword>
<dbReference type="InterPro" id="IPR013083">
    <property type="entry name" value="Znf_RING/FYVE/PHD"/>
</dbReference>
<sequence length="788" mass="87480">MESFHLAYVPAVCNVAGDDVSSRQSRSDEDGKGRAIAIRRASSLRLYRCRRRHTHDGESNGRDDNYFTVNSSGNSASDTVDERSDENCQCCYRAERCSQDSLLTEIDSEASDNTLGDMNGNKKNREANMLLAVLVPSSLTRSLSNMVDSQSNEPEITTHQIIDSELELRRSIHPSLCSNERQRTTHMDGVKSNEKHERVASQQSGTIDGNTSSTTIHSELFVCGIITSNDVSNSTNFPADVVLLTPKDTLPTCMSNGKKKHFDRCHHLISHYMNLINHDTASGAPWSVLKAFPVSSLSIIPRNLGTTSEGTSGNPDAKEFDVAALPCCPVCLNLIEPTHLGLPQLKPRHTCSRWCLGSKDHHDNNVSSNKHSRYHACINEMNFSPLSQCAACQVISRRGVTMEYNSSFPHRSQSTESHMMLSPTAPWRAEANFQDQYDEGRIAAPYDQSSTGQTSRSNSCYQCGMTTTLWVCLTCGVVGCGRYTRKHAAQHYTMEGHPYSFELATGRIWDYDNGTFVHRRDLAECPVLSLNWGVVVAGAECPSSPLIASSAFGGSLLRGESLSESENHDGWRKDRPVSGNNRHRSHGLDNSIGSCQNDLNDNQFDLKLEAPPKKSIMISQEYEALLHSALEDQSQHYEGEITSLRATLASSRMQGIQISDRESREILALQKDSERLKQDLETLSASLLDAQTKESKLRSMSQRLLREQSISKELLEKIRNEALNEHQSAKRRMEDLEMQVADLTTNLRMMSQLGEEERGGTICGTIGGENGGKHRGKKSRRGKKKGSK</sequence>
<name>A0ABD3P2T8_9STRA</name>
<dbReference type="InterPro" id="IPR001607">
    <property type="entry name" value="Znf_UBP"/>
</dbReference>
<evidence type="ECO:0000256" key="3">
    <source>
        <dbReference type="SAM" id="MobiDB-lite"/>
    </source>
</evidence>
<feature type="region of interest" description="Disordered" evidence="3">
    <location>
        <begin position="561"/>
        <end position="594"/>
    </location>
</feature>
<evidence type="ECO:0000256" key="2">
    <source>
        <dbReference type="SAM" id="Coils"/>
    </source>
</evidence>
<dbReference type="PROSITE" id="PS50271">
    <property type="entry name" value="ZF_UBP"/>
    <property type="match status" value="1"/>
</dbReference>
<evidence type="ECO:0000313" key="5">
    <source>
        <dbReference type="EMBL" id="KAL3782102.1"/>
    </source>
</evidence>
<dbReference type="Pfam" id="PF02148">
    <property type="entry name" value="zf-UBP"/>
    <property type="match status" value="1"/>
</dbReference>
<feature type="compositionally biased region" description="Polar residues" evidence="3">
    <location>
        <begin position="67"/>
        <end position="78"/>
    </location>
</feature>
<feature type="compositionally biased region" description="Basic and acidic residues" evidence="3">
    <location>
        <begin position="55"/>
        <end position="65"/>
    </location>
</feature>
<dbReference type="SMART" id="SM00290">
    <property type="entry name" value="ZnF_UBP"/>
    <property type="match status" value="1"/>
</dbReference>
<feature type="compositionally biased region" description="Basic and acidic residues" evidence="3">
    <location>
        <begin position="565"/>
        <end position="576"/>
    </location>
</feature>
<keyword evidence="1" id="KW-0862">Zinc</keyword>